<dbReference type="EC" id="2.7.13.3" evidence="2"/>
<evidence type="ECO:0000256" key="3">
    <source>
        <dbReference type="ARBA" id="ARBA00022553"/>
    </source>
</evidence>
<dbReference type="CDD" id="cd16917">
    <property type="entry name" value="HATPase_UhpB-NarQ-NarX-like"/>
    <property type="match status" value="1"/>
</dbReference>
<keyword evidence="5" id="KW-0547">Nucleotide-binding</keyword>
<feature type="domain" description="Signal transduction histidine kinase subgroup 3 dimerisation and phosphoacceptor" evidence="11">
    <location>
        <begin position="286"/>
        <end position="349"/>
    </location>
</feature>
<dbReference type="Proteomes" id="UP000746584">
    <property type="component" value="Unassembled WGS sequence"/>
</dbReference>
<name>A0A8H9KZY4_9MICO</name>
<keyword evidence="10" id="KW-0812">Transmembrane</keyword>
<keyword evidence="8" id="KW-0902">Two-component regulatory system</keyword>
<dbReference type="PANTHER" id="PTHR24421:SF10">
    <property type="entry name" value="NITRATE_NITRITE SENSOR PROTEIN NARQ"/>
    <property type="match status" value="1"/>
</dbReference>
<keyword evidence="10" id="KW-1133">Transmembrane helix</keyword>
<comment type="caution">
    <text evidence="12">The sequence shown here is derived from an EMBL/GenBank/DDBJ whole genome shotgun (WGS) entry which is preliminary data.</text>
</comment>
<feature type="transmembrane region" description="Helical" evidence="10">
    <location>
        <begin position="218"/>
        <end position="240"/>
    </location>
</feature>
<evidence type="ECO:0000313" key="13">
    <source>
        <dbReference type="EMBL" id="MBM7800914.1"/>
    </source>
</evidence>
<comment type="catalytic activity">
    <reaction evidence="1">
        <text>ATP + protein L-histidine = ADP + protein N-phospho-L-histidine.</text>
        <dbReference type="EC" id="2.7.13.3"/>
    </reaction>
</comment>
<dbReference type="InterPro" id="IPR036890">
    <property type="entry name" value="HATPase_C_sf"/>
</dbReference>
<evidence type="ECO:0000256" key="10">
    <source>
        <dbReference type="SAM" id="Phobius"/>
    </source>
</evidence>
<sequence length="490" mass="52406">MTDTARLDQAETVPLDEPLPTGATRPMPEQPTPPPGWQGTPRVAATGNGSGSGMTAGAFYREAWRRLPRDVGYMALTAVLLCTLYAAFPAAVLGGGFRDLFNPFVLLMFFIALFVARWLGQFEKLRIGWADRRPIRPVDWTPRWRQNWWTRTGSAVANPHYWLYLLHAAVVYPIAALVTVSAGALLVLGFTWPIAVGGIGLLNSVSAGYYGGITSGSIVALGLLGLLSMAASVALFPLWARGSVIAHWWIDHGLLGGFRAEVLEQRVAGLQASRAGAVTAEGQALRQIERDLHDGPQQRLVRLRMDLSAAERAIDTDPAKARQLISEASTHAQDALDELRALSRGFAPPILLDRGLVAALEALVARTPIPVGLEVRLPDGLELATEIQRNVYFTVSELLTNTTKHAGASTAGVYLGLVVDASGIWYLTVSVTDDGRGGARAEEGHGIAGLMGRMRALDGELTVSSPDGGPTEATARIPLGALNGVPTVHR</sequence>
<dbReference type="Gene3D" id="1.20.5.1930">
    <property type="match status" value="1"/>
</dbReference>
<evidence type="ECO:0000256" key="5">
    <source>
        <dbReference type="ARBA" id="ARBA00022741"/>
    </source>
</evidence>
<dbReference type="InterPro" id="IPR011712">
    <property type="entry name" value="Sig_transdc_His_kin_sub3_dim/P"/>
</dbReference>
<evidence type="ECO:0000313" key="12">
    <source>
        <dbReference type="EMBL" id="GGL09723.1"/>
    </source>
</evidence>
<keyword evidence="15" id="KW-1185">Reference proteome</keyword>
<evidence type="ECO:0000313" key="15">
    <source>
        <dbReference type="Proteomes" id="UP000746584"/>
    </source>
</evidence>
<organism evidence="12 14">
    <name type="scientific">Curtobacterium luteum</name>
    <dbReference type="NCBI Taxonomy" id="33881"/>
    <lineage>
        <taxon>Bacteria</taxon>
        <taxon>Bacillati</taxon>
        <taxon>Actinomycetota</taxon>
        <taxon>Actinomycetes</taxon>
        <taxon>Micrococcales</taxon>
        <taxon>Microbacteriaceae</taxon>
        <taxon>Curtobacterium</taxon>
    </lineage>
</organism>
<dbReference type="SUPFAM" id="SSF55874">
    <property type="entry name" value="ATPase domain of HSP90 chaperone/DNA topoisomerase II/histidine kinase"/>
    <property type="match status" value="1"/>
</dbReference>
<proteinExistence type="predicted"/>
<feature type="transmembrane region" description="Helical" evidence="10">
    <location>
        <begin position="71"/>
        <end position="88"/>
    </location>
</feature>
<dbReference type="EMBL" id="BMOI01000015">
    <property type="protein sequence ID" value="GGL09723.1"/>
    <property type="molecule type" value="Genomic_DNA"/>
</dbReference>
<dbReference type="PANTHER" id="PTHR24421">
    <property type="entry name" value="NITRATE/NITRITE SENSOR PROTEIN NARX-RELATED"/>
    <property type="match status" value="1"/>
</dbReference>
<dbReference type="GO" id="GO:0016020">
    <property type="term" value="C:membrane"/>
    <property type="evidence" value="ECO:0007669"/>
    <property type="project" value="InterPro"/>
</dbReference>
<evidence type="ECO:0000256" key="7">
    <source>
        <dbReference type="ARBA" id="ARBA00022840"/>
    </source>
</evidence>
<feature type="transmembrane region" description="Helical" evidence="10">
    <location>
        <begin position="192"/>
        <end position="211"/>
    </location>
</feature>
<gene>
    <name evidence="12" type="ORF">GCM10009769_29760</name>
    <name evidence="13" type="ORF">JOE58_000165</name>
</gene>
<dbReference type="Proteomes" id="UP000648535">
    <property type="component" value="Unassembled WGS sequence"/>
</dbReference>
<feature type="transmembrane region" description="Helical" evidence="10">
    <location>
        <begin position="100"/>
        <end position="119"/>
    </location>
</feature>
<dbReference type="GO" id="GO:0000155">
    <property type="term" value="F:phosphorelay sensor kinase activity"/>
    <property type="evidence" value="ECO:0007669"/>
    <property type="project" value="InterPro"/>
</dbReference>
<dbReference type="GO" id="GO:0046983">
    <property type="term" value="F:protein dimerization activity"/>
    <property type="evidence" value="ECO:0007669"/>
    <property type="project" value="InterPro"/>
</dbReference>
<keyword evidence="3" id="KW-0597">Phosphoprotein</keyword>
<dbReference type="EMBL" id="JAFBCG010000001">
    <property type="protein sequence ID" value="MBM7800914.1"/>
    <property type="molecule type" value="Genomic_DNA"/>
</dbReference>
<keyword evidence="10" id="KW-0472">Membrane</keyword>
<keyword evidence="7" id="KW-0067">ATP-binding</keyword>
<accession>A0A8H9KZY4</accession>
<reference evidence="13 15" key="3">
    <citation type="submission" date="2021-01" db="EMBL/GenBank/DDBJ databases">
        <title>Sequencing the genomes of 1000 actinobacteria strains.</title>
        <authorList>
            <person name="Klenk H.-P."/>
        </authorList>
    </citation>
    <scope>NUCLEOTIDE SEQUENCE [LARGE SCALE GENOMIC DNA]</scope>
    <source>
        <strain evidence="13 15">DSM 20542</strain>
    </source>
</reference>
<dbReference type="GO" id="GO:0005524">
    <property type="term" value="F:ATP binding"/>
    <property type="evidence" value="ECO:0007669"/>
    <property type="project" value="UniProtKB-KW"/>
</dbReference>
<dbReference type="Pfam" id="PF07730">
    <property type="entry name" value="HisKA_3"/>
    <property type="match status" value="1"/>
</dbReference>
<dbReference type="RefSeq" id="WP_175327441.1">
    <property type="nucleotide sequence ID" value="NZ_BMOI01000015.1"/>
</dbReference>
<dbReference type="AlphaFoldDB" id="A0A8H9KZY4"/>
<evidence type="ECO:0000256" key="2">
    <source>
        <dbReference type="ARBA" id="ARBA00012438"/>
    </source>
</evidence>
<dbReference type="InterPro" id="IPR050482">
    <property type="entry name" value="Sensor_HK_TwoCompSys"/>
</dbReference>
<keyword evidence="4" id="KW-0808">Transferase</keyword>
<evidence type="ECO:0000313" key="14">
    <source>
        <dbReference type="Proteomes" id="UP000648535"/>
    </source>
</evidence>
<evidence type="ECO:0000256" key="9">
    <source>
        <dbReference type="SAM" id="MobiDB-lite"/>
    </source>
</evidence>
<protein>
    <recommendedName>
        <fullName evidence="2">histidine kinase</fullName>
        <ecNumber evidence="2">2.7.13.3</ecNumber>
    </recommendedName>
</protein>
<reference evidence="12" key="1">
    <citation type="journal article" date="2014" name="Int. J. Syst. Evol. Microbiol.">
        <title>Complete genome sequence of Corynebacterium casei LMG S-19264T (=DSM 44701T), isolated from a smear-ripened cheese.</title>
        <authorList>
            <consortium name="US DOE Joint Genome Institute (JGI-PGF)"/>
            <person name="Walter F."/>
            <person name="Albersmeier A."/>
            <person name="Kalinowski J."/>
            <person name="Ruckert C."/>
        </authorList>
    </citation>
    <scope>NUCLEOTIDE SEQUENCE</scope>
    <source>
        <strain evidence="12">JCM 1480</strain>
    </source>
</reference>
<feature type="region of interest" description="Disordered" evidence="9">
    <location>
        <begin position="1"/>
        <end position="40"/>
    </location>
</feature>
<keyword evidence="6 12" id="KW-0418">Kinase</keyword>
<evidence type="ECO:0000256" key="8">
    <source>
        <dbReference type="ARBA" id="ARBA00023012"/>
    </source>
</evidence>
<reference evidence="12" key="2">
    <citation type="submission" date="2020-09" db="EMBL/GenBank/DDBJ databases">
        <authorList>
            <person name="Sun Q."/>
            <person name="Ohkuma M."/>
        </authorList>
    </citation>
    <scope>NUCLEOTIDE SEQUENCE</scope>
    <source>
        <strain evidence="12">JCM 1480</strain>
    </source>
</reference>
<feature type="transmembrane region" description="Helical" evidence="10">
    <location>
        <begin position="161"/>
        <end position="186"/>
    </location>
</feature>
<evidence type="ECO:0000256" key="1">
    <source>
        <dbReference type="ARBA" id="ARBA00000085"/>
    </source>
</evidence>
<dbReference type="Gene3D" id="3.30.565.10">
    <property type="entry name" value="Histidine kinase-like ATPase, C-terminal domain"/>
    <property type="match status" value="1"/>
</dbReference>
<evidence type="ECO:0000256" key="6">
    <source>
        <dbReference type="ARBA" id="ARBA00022777"/>
    </source>
</evidence>
<evidence type="ECO:0000256" key="4">
    <source>
        <dbReference type="ARBA" id="ARBA00022679"/>
    </source>
</evidence>
<evidence type="ECO:0000259" key="11">
    <source>
        <dbReference type="Pfam" id="PF07730"/>
    </source>
</evidence>